<dbReference type="SUPFAM" id="SSF142338">
    <property type="entry name" value="CofD-like"/>
    <property type="match status" value="1"/>
</dbReference>
<dbReference type="AlphaFoldDB" id="A0A1F4NTA9"/>
<dbReference type="PANTHER" id="PTHR30135">
    <property type="entry name" value="UNCHARACTERIZED PROTEIN YVCK-RELATED"/>
    <property type="match status" value="1"/>
</dbReference>
<sequence>MYSVVAIRGGTGLCHLLMGLREYPLDLTAVVSVADDGGSTGRIWIAAKIMEIITISKEQVIEPQL</sequence>
<dbReference type="InterPro" id="IPR002882">
    <property type="entry name" value="CofD"/>
</dbReference>
<reference evidence="2 3" key="1">
    <citation type="journal article" date="2016" name="Nat. Commun.">
        <title>Thousands of microbial genomes shed light on interconnected biogeochemical processes in an aquifer system.</title>
        <authorList>
            <person name="Anantharaman K."/>
            <person name="Brown C.T."/>
            <person name="Hug L.A."/>
            <person name="Sharon I."/>
            <person name="Castelle C.J."/>
            <person name="Probst A.J."/>
            <person name="Thomas B.C."/>
            <person name="Singh A."/>
            <person name="Wilkins M.J."/>
            <person name="Karaoz U."/>
            <person name="Brodie E.L."/>
            <person name="Williams K.H."/>
            <person name="Hubbard S.S."/>
            <person name="Banfield J.F."/>
        </authorList>
    </citation>
    <scope>NUCLEOTIDE SEQUENCE [LARGE SCALE GENOMIC DNA]</scope>
</reference>
<proteinExistence type="predicted"/>
<evidence type="ECO:0000313" key="3">
    <source>
        <dbReference type="Proteomes" id="UP000176651"/>
    </source>
</evidence>
<keyword evidence="1" id="KW-0963">Cytoplasm</keyword>
<dbReference type="Gene3D" id="3.40.50.10680">
    <property type="entry name" value="CofD-like domains"/>
    <property type="match status" value="1"/>
</dbReference>
<dbReference type="GO" id="GO:0043743">
    <property type="term" value="F:LPPG:FO 2-phospho-L-lactate transferase activity"/>
    <property type="evidence" value="ECO:0007669"/>
    <property type="project" value="InterPro"/>
</dbReference>
<dbReference type="Pfam" id="PF01933">
    <property type="entry name" value="CofD"/>
    <property type="match status" value="1"/>
</dbReference>
<dbReference type="PANTHER" id="PTHR30135:SF3">
    <property type="entry name" value="GLUCONEOGENESIS FACTOR-RELATED"/>
    <property type="match status" value="1"/>
</dbReference>
<accession>A0A1F4NTA9</accession>
<dbReference type="EMBL" id="META01000004">
    <property type="protein sequence ID" value="OGB74122.1"/>
    <property type="molecule type" value="Genomic_DNA"/>
</dbReference>
<organism evidence="2 3">
    <name type="scientific">candidate division Kazan bacterium RBG_13_50_9</name>
    <dbReference type="NCBI Taxonomy" id="1798535"/>
    <lineage>
        <taxon>Bacteria</taxon>
        <taxon>Bacteria division Kazan-3B-28</taxon>
    </lineage>
</organism>
<dbReference type="Proteomes" id="UP000176651">
    <property type="component" value="Unassembled WGS sequence"/>
</dbReference>
<comment type="caution">
    <text evidence="2">The sequence shown here is derived from an EMBL/GenBank/DDBJ whole genome shotgun (WGS) entry which is preliminary data.</text>
</comment>
<gene>
    <name evidence="2" type="ORF">A2V68_02190</name>
</gene>
<protein>
    <submittedName>
        <fullName evidence="2">Uncharacterized protein</fullName>
    </submittedName>
</protein>
<evidence type="ECO:0000313" key="2">
    <source>
        <dbReference type="EMBL" id="OGB74122.1"/>
    </source>
</evidence>
<name>A0A1F4NTA9_UNCK3</name>
<dbReference type="InterPro" id="IPR038136">
    <property type="entry name" value="CofD-like_dom_sf"/>
</dbReference>
<dbReference type="STRING" id="1798535.A2V68_02190"/>
<evidence type="ECO:0000256" key="1">
    <source>
        <dbReference type="ARBA" id="ARBA00022490"/>
    </source>
</evidence>
<dbReference type="InterPro" id="IPR010119">
    <property type="entry name" value="Gluconeogen_factor"/>
</dbReference>